<keyword evidence="2" id="KW-1185">Reference proteome</keyword>
<dbReference type="EMBL" id="CP017581">
    <property type="protein sequence ID" value="ARF49447.1"/>
    <property type="molecule type" value="Genomic_DNA"/>
</dbReference>
<name>A0ABN4YXG7_PANSE</name>
<sequence length="71" mass="7423">MFRLPCYSLACIFTQYCGVVSFQVCFFVPASETGGEAGGLSTGQTARRNACLIADPVDPAHSRSTSATSAV</sequence>
<evidence type="ECO:0000313" key="2">
    <source>
        <dbReference type="Proteomes" id="UP000192380"/>
    </source>
</evidence>
<organism evidence="1 2">
    <name type="scientific">Pantoea stewartii subsp. stewartii DC283</name>
    <dbReference type="NCBI Taxonomy" id="660596"/>
    <lineage>
        <taxon>Bacteria</taxon>
        <taxon>Pseudomonadati</taxon>
        <taxon>Pseudomonadota</taxon>
        <taxon>Gammaproteobacteria</taxon>
        <taxon>Enterobacterales</taxon>
        <taxon>Erwiniaceae</taxon>
        <taxon>Pantoea</taxon>
    </lineage>
</organism>
<gene>
    <name evidence="1" type="ORF">DSJ_08930</name>
</gene>
<protein>
    <recommendedName>
        <fullName evidence="3">Secreted protein</fullName>
    </recommendedName>
</protein>
<dbReference type="Proteomes" id="UP000192380">
    <property type="component" value="Chromosome"/>
</dbReference>
<reference evidence="1 2" key="1">
    <citation type="submission" date="2016-10" db="EMBL/GenBank/DDBJ databases">
        <title>Complete Genome Assembly of Pantoea stewartii subsp. stewartii DC283, a Corn Pathogen.</title>
        <authorList>
            <person name="Duong D.A."/>
            <person name="Stevens A.M."/>
            <person name="Jensen R.V."/>
        </authorList>
    </citation>
    <scope>NUCLEOTIDE SEQUENCE [LARGE SCALE GENOMIC DNA]</scope>
    <source>
        <strain evidence="1 2">DC283</strain>
    </source>
</reference>
<evidence type="ECO:0008006" key="3">
    <source>
        <dbReference type="Google" id="ProtNLM"/>
    </source>
</evidence>
<accession>A0ABN4YXG7</accession>
<evidence type="ECO:0000313" key="1">
    <source>
        <dbReference type="EMBL" id="ARF49447.1"/>
    </source>
</evidence>
<proteinExistence type="predicted"/>